<organism evidence="1 2">
    <name type="scientific">Escherichia phage nieznany</name>
    <dbReference type="NCBI Taxonomy" id="2696432"/>
    <lineage>
        <taxon>Viruses</taxon>
        <taxon>Duplodnaviria</taxon>
        <taxon>Heunggongvirae</taxon>
        <taxon>Uroviricota</taxon>
        <taxon>Caudoviricetes</taxon>
        <taxon>Stephanstirmvirinae</taxon>
        <taxon>Phapecoctavirus</taxon>
        <taxon>Phapecoctavirus nieznany</taxon>
    </lineage>
</organism>
<sequence length="452" mass="47871">MSTTITNLPETSKVNGSDYLVLDQPDKTVKSTVSNFLTDTGVVLATQLKDSGGAGLIGDIPKPITWGGFAGGAKGDSESNTVAITAANNTGLTYLVPEGYWPNTVDATFNIYPSFRNYSGGFKLKRGLPGAGAENPYPLIWAEKTSKMKREEGGTKWFDVAMQGTITLEPEASAFGIGVSGYVRSSAGDVLTSGKSVDAIGVHGSGKAIGRNGRVWGLWGQAGNGNDGSGVRSSQLVGCELNLVNSFSSQPHPENLPTGEGPYRGLIVTTADGGSACGIGIDVGDGSNRPVGESGWWIGMRLRRGGVLPSGDWKNAYLEDTQQLKIEGSVSNLHRYGGIKLGPRADGTGINFTYGLNTLGARFQESNAINLDIDHRIYWGPVAGVTKWIGYEDATGAFNFRNMNISINSTKVLSVRQTGIFQLGGTADGTVKNTETMTLVELARYVKNYLML</sequence>
<gene>
    <name evidence="1" type="ORF">nieznany_226</name>
</gene>
<protein>
    <submittedName>
        <fullName evidence="1">Uncharacterized protein</fullName>
    </submittedName>
</protein>
<dbReference type="EMBL" id="MN850598">
    <property type="protein sequence ID" value="QHR69559.1"/>
    <property type="molecule type" value="Genomic_DNA"/>
</dbReference>
<name>A0A6B9X2Z6_9CAUD</name>
<keyword evidence="2" id="KW-1185">Reference proteome</keyword>
<accession>A0A6B9X2Z6</accession>
<dbReference type="Proteomes" id="UP000464223">
    <property type="component" value="Segment"/>
</dbReference>
<evidence type="ECO:0000313" key="2">
    <source>
        <dbReference type="Proteomes" id="UP000464223"/>
    </source>
</evidence>
<reference evidence="2" key="1">
    <citation type="submission" date="2019-12" db="EMBL/GenBank/DDBJ databases">
        <authorList>
            <person name="Olsen N.S."/>
            <person name="Junco L.M.F."/>
            <person name="Kot W."/>
            <person name="Hansen L.H."/>
        </authorList>
    </citation>
    <scope>NUCLEOTIDE SEQUENCE [LARGE SCALE GENOMIC DNA]</scope>
</reference>
<evidence type="ECO:0000313" key="1">
    <source>
        <dbReference type="EMBL" id="QHR69559.1"/>
    </source>
</evidence>
<proteinExistence type="predicted"/>